<evidence type="ECO:0000256" key="2">
    <source>
        <dbReference type="ARBA" id="ARBA00022741"/>
    </source>
</evidence>
<accession>A0ABV8SJA6</accession>
<dbReference type="InterPro" id="IPR019489">
    <property type="entry name" value="Clp_ATPase_C"/>
</dbReference>
<dbReference type="Pfam" id="PF00004">
    <property type="entry name" value="AAA"/>
    <property type="match status" value="1"/>
</dbReference>
<gene>
    <name evidence="5 9" type="primary">hslU</name>
    <name evidence="9" type="ORF">ACFO1S_28790</name>
</gene>
<dbReference type="GO" id="GO:0008233">
    <property type="term" value="F:peptidase activity"/>
    <property type="evidence" value="ECO:0007669"/>
    <property type="project" value="UniProtKB-KW"/>
</dbReference>
<feature type="binding site" evidence="5">
    <location>
        <begin position="73"/>
        <end position="78"/>
    </location>
    <ligand>
        <name>ATP</name>
        <dbReference type="ChEBI" id="CHEBI:30616"/>
    </ligand>
</feature>
<dbReference type="SMART" id="SM00382">
    <property type="entry name" value="AAA"/>
    <property type="match status" value="1"/>
</dbReference>
<comment type="similarity">
    <text evidence="1 5">Belongs to the ClpX chaperone family. HslU subfamily.</text>
</comment>
<dbReference type="Proteomes" id="UP001595755">
    <property type="component" value="Unassembled WGS sequence"/>
</dbReference>
<name>A0ABV8SJA6_9BACL</name>
<dbReference type="Gene3D" id="1.10.8.10">
    <property type="entry name" value="DNA helicase RuvA subunit, C-terminal domain"/>
    <property type="match status" value="2"/>
</dbReference>
<dbReference type="HAMAP" id="MF_00249">
    <property type="entry name" value="HslU"/>
    <property type="match status" value="1"/>
</dbReference>
<dbReference type="InterPro" id="IPR003959">
    <property type="entry name" value="ATPase_AAA_core"/>
</dbReference>
<feature type="binding site" evidence="5">
    <location>
        <position position="287"/>
    </location>
    <ligand>
        <name>ATP</name>
        <dbReference type="ChEBI" id="CHEBI:30616"/>
    </ligand>
</feature>
<dbReference type="Gene3D" id="3.40.50.300">
    <property type="entry name" value="P-loop containing nucleotide triphosphate hydrolases"/>
    <property type="match status" value="2"/>
</dbReference>
<dbReference type="SUPFAM" id="SSF52540">
    <property type="entry name" value="P-loop containing nucleoside triphosphate hydrolases"/>
    <property type="match status" value="1"/>
</dbReference>
<evidence type="ECO:0000256" key="3">
    <source>
        <dbReference type="ARBA" id="ARBA00022840"/>
    </source>
</evidence>
<dbReference type="Pfam" id="PF07724">
    <property type="entry name" value="AAA_2"/>
    <property type="match status" value="1"/>
</dbReference>
<keyword evidence="4 5" id="KW-0143">Chaperone</keyword>
<dbReference type="PANTHER" id="PTHR48102:SF3">
    <property type="entry name" value="ATP-DEPENDENT PROTEASE ATPASE SUBUNIT HSLU"/>
    <property type="match status" value="1"/>
</dbReference>
<keyword evidence="9" id="KW-0645">Protease</keyword>
<dbReference type="InterPro" id="IPR027417">
    <property type="entry name" value="P-loop_NTPase"/>
</dbReference>
<keyword evidence="9" id="KW-0378">Hydrolase</keyword>
<organism evidence="9 10">
    <name type="scientific">Cohnella boryungensis</name>
    <dbReference type="NCBI Taxonomy" id="768479"/>
    <lineage>
        <taxon>Bacteria</taxon>
        <taxon>Bacillati</taxon>
        <taxon>Bacillota</taxon>
        <taxon>Bacilli</taxon>
        <taxon>Bacillales</taxon>
        <taxon>Paenibacillaceae</taxon>
        <taxon>Cohnella</taxon>
    </lineage>
</organism>
<dbReference type="GO" id="GO:0006508">
    <property type="term" value="P:proteolysis"/>
    <property type="evidence" value="ECO:0007669"/>
    <property type="project" value="UniProtKB-KW"/>
</dbReference>
<comment type="subunit">
    <text evidence="5">A double ring-shaped homohexamer of HslV is capped on each side by a ring-shaped HslU homohexamer. The assembly of the HslU/HslV complex is dependent on binding of ATP.</text>
</comment>
<dbReference type="Gene3D" id="1.10.8.60">
    <property type="match status" value="1"/>
</dbReference>
<evidence type="ECO:0000256" key="5">
    <source>
        <dbReference type="HAMAP-Rule" id="MF_00249"/>
    </source>
</evidence>
<dbReference type="InterPro" id="IPR004491">
    <property type="entry name" value="HslU"/>
</dbReference>
<comment type="caution">
    <text evidence="9">The sequence shown here is derived from an EMBL/GenBank/DDBJ whole genome shotgun (WGS) entry which is preliminary data.</text>
</comment>
<dbReference type="CDD" id="cd19498">
    <property type="entry name" value="RecA-like_HslU"/>
    <property type="match status" value="1"/>
</dbReference>
<evidence type="ECO:0000256" key="1">
    <source>
        <dbReference type="ARBA" id="ARBA00009771"/>
    </source>
</evidence>
<feature type="binding site" evidence="5">
    <location>
        <position position="352"/>
    </location>
    <ligand>
        <name>ATP</name>
        <dbReference type="ChEBI" id="CHEBI:30616"/>
    </ligand>
</feature>
<dbReference type="InterPro" id="IPR050052">
    <property type="entry name" value="ATP-dep_Clp_protease_ClpX"/>
</dbReference>
<evidence type="ECO:0000313" key="10">
    <source>
        <dbReference type="Proteomes" id="UP001595755"/>
    </source>
</evidence>
<feature type="binding site" evidence="5">
    <location>
        <position position="424"/>
    </location>
    <ligand>
        <name>ATP</name>
        <dbReference type="ChEBI" id="CHEBI:30616"/>
    </ligand>
</feature>
<dbReference type="PANTHER" id="PTHR48102">
    <property type="entry name" value="ATP-DEPENDENT CLP PROTEASE ATP-BINDING SUBUNIT CLPX-LIKE, MITOCHONDRIAL-RELATED"/>
    <property type="match status" value="1"/>
</dbReference>
<dbReference type="InterPro" id="IPR003593">
    <property type="entry name" value="AAA+_ATPase"/>
</dbReference>
<evidence type="ECO:0000256" key="4">
    <source>
        <dbReference type="ARBA" id="ARBA00023186"/>
    </source>
</evidence>
<evidence type="ECO:0000259" key="8">
    <source>
        <dbReference type="SMART" id="SM01086"/>
    </source>
</evidence>
<evidence type="ECO:0000259" key="7">
    <source>
        <dbReference type="SMART" id="SM00382"/>
    </source>
</evidence>
<evidence type="ECO:0000313" key="9">
    <source>
        <dbReference type="EMBL" id="MFC4307431.1"/>
    </source>
</evidence>
<feature type="binding site" evidence="5">
    <location>
        <position position="31"/>
    </location>
    <ligand>
        <name>ATP</name>
        <dbReference type="ChEBI" id="CHEBI:30616"/>
    </ligand>
</feature>
<dbReference type="EMBL" id="JBHSED010000074">
    <property type="protein sequence ID" value="MFC4307431.1"/>
    <property type="molecule type" value="Genomic_DNA"/>
</dbReference>
<keyword evidence="5" id="KW-0963">Cytoplasm</keyword>
<reference evidence="10" key="1">
    <citation type="journal article" date="2019" name="Int. J. Syst. Evol. Microbiol.">
        <title>The Global Catalogue of Microorganisms (GCM) 10K type strain sequencing project: providing services to taxonomists for standard genome sequencing and annotation.</title>
        <authorList>
            <consortium name="The Broad Institute Genomics Platform"/>
            <consortium name="The Broad Institute Genome Sequencing Center for Infectious Disease"/>
            <person name="Wu L."/>
            <person name="Ma J."/>
        </authorList>
    </citation>
    <scope>NUCLEOTIDE SEQUENCE [LARGE SCALE GENOMIC DNA]</scope>
    <source>
        <strain evidence="10">CGMCC 4.1641</strain>
    </source>
</reference>
<sequence length="474" mass="53366">MITFDKRKGEDHMNDALTPRQIVAELDKYIVGQKSAKRSVAVALRNRYRRSRLPEEIRDEVVPKNILMIGPTGVGKTEIARRLAKLVHAPFIKVEATKFTEVGYVGRDVESMVRDLVETAIRMVKEERMEKVKDKAERAANERLASLLVPSPARPKSQKNPLEMLFGGSSTPSDEPDPVDPGLQDKRRDTKAKLEAGQLENETIEIEVEDNTPSMLDMLGGPGQEQLGNMQEMLGQFLPKRRKKRRLTVKEARKVLIVEEANKLIDMDDVISESVRRAEQSGIIFIDEIDKIASQGRGQGPDVSREGVQRDILPIVEGSTVVTKYGPVKTDYVLFVAAGAFHIAKPSDLIPELQGRFPIRVELSSLTDEDFIRILTEPENALTKQYTALLQTEGITVTFTEEAISELARMAQEVNRNTENIGARRLHTLLEKLLEDLSFEAPELQLEEMKITPEYVREKLSSIASNRDLSQYIL</sequence>
<feature type="domain" description="Clp ATPase C-terminal" evidence="8">
    <location>
        <begin position="366"/>
        <end position="460"/>
    </location>
</feature>
<proteinExistence type="inferred from homology"/>
<dbReference type="RefSeq" id="WP_378128051.1">
    <property type="nucleotide sequence ID" value="NZ_JBHSED010000074.1"/>
</dbReference>
<dbReference type="SMART" id="SM01086">
    <property type="entry name" value="ClpB_D2-small"/>
    <property type="match status" value="1"/>
</dbReference>
<keyword evidence="2 5" id="KW-0547">Nucleotide-binding</keyword>
<keyword evidence="10" id="KW-1185">Reference proteome</keyword>
<comment type="subcellular location">
    <subcellularLocation>
        <location evidence="5">Cytoplasm</location>
    </subcellularLocation>
</comment>
<protein>
    <recommendedName>
        <fullName evidence="5">ATP-dependent protease ATPase subunit HslU</fullName>
    </recommendedName>
    <alternativeName>
        <fullName evidence="5">Unfoldase HslU</fullName>
    </alternativeName>
</protein>
<comment type="function">
    <text evidence="5">ATPase subunit of a proteasome-like degradation complex; this subunit has chaperone activity. The binding of ATP and its subsequent hydrolysis by HslU are essential for unfolding of protein substrates subsequently hydrolyzed by HslV. HslU recognizes the N-terminal part of its protein substrates and unfolds these before they are guided to HslV for hydrolysis.</text>
</comment>
<feature type="domain" description="AAA+ ATPase" evidence="7">
    <location>
        <begin position="62"/>
        <end position="363"/>
    </location>
</feature>
<dbReference type="NCBIfam" id="NF003544">
    <property type="entry name" value="PRK05201.1"/>
    <property type="match status" value="1"/>
</dbReference>
<keyword evidence="3 5" id="KW-0067">ATP-binding</keyword>
<dbReference type="NCBIfam" id="TIGR00390">
    <property type="entry name" value="hslU"/>
    <property type="match status" value="1"/>
</dbReference>
<feature type="region of interest" description="Disordered" evidence="6">
    <location>
        <begin position="143"/>
        <end position="185"/>
    </location>
</feature>
<evidence type="ECO:0000256" key="6">
    <source>
        <dbReference type="SAM" id="MobiDB-lite"/>
    </source>
</evidence>